<feature type="region of interest" description="Disordered" evidence="1">
    <location>
        <begin position="167"/>
        <end position="232"/>
    </location>
</feature>
<gene>
    <name evidence="2" type="ORF">GX51_08288</name>
</gene>
<feature type="region of interest" description="Disordered" evidence="1">
    <location>
        <begin position="1"/>
        <end position="43"/>
    </location>
</feature>
<evidence type="ECO:0000313" key="3">
    <source>
        <dbReference type="Proteomes" id="UP000224080"/>
    </source>
</evidence>
<sequence length="232" mass="26441">MPMPYSKFQSQPIEHTSKQDKPTPTATPPKQSYADRHSNQFIRNSPAARLARQTASREQQRRDIFLNQVKRDRDKGRFDARSEQIQRINFLAQQRRHQEAIARAAPDVEPLMEEVEGEGVGGDGMVVDLGAEGKGGVEDERILVNLISQEEEYQAFLKELDRSRDITLQSQQGGGCPPSSQYDEEEDYESIFAELLDDDDDDDDGRQHHQQHQHQHTDQNDSMNDGMDMSCG</sequence>
<organism evidence="2 3">
    <name type="scientific">Blastomyces parvus</name>
    <dbReference type="NCBI Taxonomy" id="2060905"/>
    <lineage>
        <taxon>Eukaryota</taxon>
        <taxon>Fungi</taxon>
        <taxon>Dikarya</taxon>
        <taxon>Ascomycota</taxon>
        <taxon>Pezizomycotina</taxon>
        <taxon>Eurotiomycetes</taxon>
        <taxon>Eurotiomycetidae</taxon>
        <taxon>Onygenales</taxon>
        <taxon>Ajellomycetaceae</taxon>
        <taxon>Blastomyces</taxon>
    </lineage>
</organism>
<dbReference type="Proteomes" id="UP000224080">
    <property type="component" value="Unassembled WGS sequence"/>
</dbReference>
<proteinExistence type="predicted"/>
<dbReference type="AlphaFoldDB" id="A0A2B7WFP9"/>
<dbReference type="STRING" id="2060905.A0A2B7WFP9"/>
<dbReference type="OrthoDB" id="5279705at2759"/>
<keyword evidence="3" id="KW-1185">Reference proteome</keyword>
<protein>
    <submittedName>
        <fullName evidence="2">Uncharacterized protein</fullName>
    </submittedName>
</protein>
<reference evidence="2 3" key="1">
    <citation type="submission" date="2017-10" db="EMBL/GenBank/DDBJ databases">
        <title>Comparative genomics in systemic dimorphic fungi from Ajellomycetaceae.</title>
        <authorList>
            <person name="Munoz J.F."/>
            <person name="Mcewen J.G."/>
            <person name="Clay O.K."/>
            <person name="Cuomo C.A."/>
        </authorList>
    </citation>
    <scope>NUCLEOTIDE SEQUENCE [LARGE SCALE GENOMIC DNA]</scope>
    <source>
        <strain evidence="2 3">UAMH130</strain>
    </source>
</reference>
<dbReference type="EMBL" id="PDNC01000250">
    <property type="protein sequence ID" value="PGG95290.1"/>
    <property type="molecule type" value="Genomic_DNA"/>
</dbReference>
<feature type="compositionally biased region" description="Acidic residues" evidence="1">
    <location>
        <begin position="182"/>
        <end position="204"/>
    </location>
</feature>
<name>A0A2B7WFP9_9EURO</name>
<comment type="caution">
    <text evidence="2">The sequence shown here is derived from an EMBL/GenBank/DDBJ whole genome shotgun (WGS) entry which is preliminary data.</text>
</comment>
<evidence type="ECO:0000256" key="1">
    <source>
        <dbReference type="SAM" id="MobiDB-lite"/>
    </source>
</evidence>
<accession>A0A2B7WFP9</accession>
<evidence type="ECO:0000313" key="2">
    <source>
        <dbReference type="EMBL" id="PGG95290.1"/>
    </source>
</evidence>